<keyword evidence="2" id="KW-0812">Transmembrane</keyword>
<keyword evidence="4" id="KW-1185">Reference proteome</keyword>
<evidence type="ECO:0000313" key="3">
    <source>
        <dbReference type="EMBL" id="MCM2369421.1"/>
    </source>
</evidence>
<sequence length="738" mass="80154">MAIPTSSSPGSATDAQTNSPAAPIDVAAAVSELAAKASSRDEFLQWVAAHLGEWMKSPLVAVQDTTWGQPRMLIRDENLARGIDREQIRHLLETSTPSVTSTTIACDPAAAGIVMAGAEAGTCGGLSAELMPEPIRCSLLVVQPYERDATEILPAMRMLASTGDAVRASRFHIESRPSTGEENHETTQTNALVPVSDGATRDTSMLPIGEFDRDMPIRASLRRFHGSLDPTTTAYTIASELPRLLSCDRAVVLTSVSRRRKNRRYRVTAISGSSVVDRRSPLVRTMNALADRLAILGEPVVLPPPVEPGLTQDEKSKVHDKRVDELPPQVVEALEDYLDESGVLSVTVLPIFAARPSRPDAALQQVANERFDTGSETASRDESSPIAMLMLETFSGESSGLTSAMTEVCQEASTALGNAIRYNDVFVLPMRRPLAGMTQAAIRNWSIVIILFLAGLAAASWFIRVDHTVVATGVARPVERRAVFATVDGVVDLMHVRDGQRVETGDVLVSLENAEIARETQSLSGQLATATEKLASLRAMQLAANDDPRRAAQTAIEQATLESEIRTIGRRLKINASMQEDLTIRAPISGVIVGWRLDEKLRSRPVSRGDRLFAIVAPEGEWELDLKLPEDNAGEVMRIHHGGKKLPVRFAIASQPTQTYDAVVAQIGGVARRRADATNVVDVVASVLPDSNGPLRQDGFRGDVDVTAKIVCSPRRLIDSLSDELVAWWHRHVLFRFR</sequence>
<protein>
    <submittedName>
        <fullName evidence="3">HlyD family efflux transporter periplasmic adaptor subunit</fullName>
    </submittedName>
</protein>
<accession>A0ABT0TXU8</accession>
<reference evidence="3 4" key="1">
    <citation type="journal article" date="2022" name="Syst. Appl. Microbiol.">
        <title>Rhodopirellula aestuarii sp. nov., a novel member of the genus Rhodopirellula isolated from brackish sediments collected in the Tagus River estuary, Portugal.</title>
        <authorList>
            <person name="Vitorino I.R."/>
            <person name="Klimek D."/>
            <person name="Calusinska M."/>
            <person name="Lobo-da-Cunha A."/>
            <person name="Vasconcelos V."/>
            <person name="Lage O.M."/>
        </authorList>
    </citation>
    <scope>NUCLEOTIDE SEQUENCE [LARGE SCALE GENOMIC DNA]</scope>
    <source>
        <strain evidence="3 4">ICT_H3.1</strain>
    </source>
</reference>
<name>A0ABT0TXU8_9BACT</name>
<keyword evidence="2" id="KW-1133">Transmembrane helix</keyword>
<evidence type="ECO:0000256" key="1">
    <source>
        <dbReference type="ARBA" id="ARBA00022448"/>
    </source>
</evidence>
<dbReference type="SUPFAM" id="SSF111369">
    <property type="entry name" value="HlyD-like secretion proteins"/>
    <property type="match status" value="1"/>
</dbReference>
<dbReference type="PANTHER" id="PTHR30097:SF4">
    <property type="entry name" value="SLR6042 PROTEIN"/>
    <property type="match status" value="1"/>
</dbReference>
<proteinExistence type="predicted"/>
<dbReference type="RefSeq" id="WP_250927087.1">
    <property type="nucleotide sequence ID" value="NZ_JAMQBK010000008.1"/>
</dbReference>
<dbReference type="Proteomes" id="UP001202961">
    <property type="component" value="Unassembled WGS sequence"/>
</dbReference>
<dbReference type="PANTHER" id="PTHR30097">
    <property type="entry name" value="CATION EFFLUX SYSTEM PROTEIN CUSB"/>
    <property type="match status" value="1"/>
</dbReference>
<keyword evidence="1" id="KW-0813">Transport</keyword>
<evidence type="ECO:0000313" key="4">
    <source>
        <dbReference type="Proteomes" id="UP001202961"/>
    </source>
</evidence>
<evidence type="ECO:0000256" key="2">
    <source>
        <dbReference type="SAM" id="Phobius"/>
    </source>
</evidence>
<dbReference type="Gene3D" id="2.40.50.100">
    <property type="match status" value="1"/>
</dbReference>
<dbReference type="InterPro" id="IPR051909">
    <property type="entry name" value="MFP_Cation_Efflux"/>
</dbReference>
<comment type="caution">
    <text evidence="3">The sequence shown here is derived from an EMBL/GenBank/DDBJ whole genome shotgun (WGS) entry which is preliminary data.</text>
</comment>
<organism evidence="3 4">
    <name type="scientific">Aporhodopirellula aestuarii</name>
    <dbReference type="NCBI Taxonomy" id="2950107"/>
    <lineage>
        <taxon>Bacteria</taxon>
        <taxon>Pseudomonadati</taxon>
        <taxon>Planctomycetota</taxon>
        <taxon>Planctomycetia</taxon>
        <taxon>Pirellulales</taxon>
        <taxon>Pirellulaceae</taxon>
        <taxon>Aporhodopirellula</taxon>
    </lineage>
</organism>
<gene>
    <name evidence="3" type="ORF">NB063_02175</name>
</gene>
<dbReference type="EMBL" id="JAMQBK010000008">
    <property type="protein sequence ID" value="MCM2369421.1"/>
    <property type="molecule type" value="Genomic_DNA"/>
</dbReference>
<keyword evidence="2" id="KW-0472">Membrane</keyword>
<feature type="transmembrane region" description="Helical" evidence="2">
    <location>
        <begin position="440"/>
        <end position="463"/>
    </location>
</feature>
<dbReference type="Gene3D" id="1.10.287.470">
    <property type="entry name" value="Helix hairpin bin"/>
    <property type="match status" value="1"/>
</dbReference>